<protein>
    <submittedName>
        <fullName evidence="1">Uncharacterized protein</fullName>
    </submittedName>
</protein>
<proteinExistence type="predicted"/>
<keyword evidence="2" id="KW-1185">Reference proteome</keyword>
<accession>A0A2T0T7R1</accession>
<name>A0A2T0T7R1_9PSEU</name>
<evidence type="ECO:0000313" key="1">
    <source>
        <dbReference type="EMBL" id="PRY41706.1"/>
    </source>
</evidence>
<organism evidence="1 2">
    <name type="scientific">Umezawaea tangerina</name>
    <dbReference type="NCBI Taxonomy" id="84725"/>
    <lineage>
        <taxon>Bacteria</taxon>
        <taxon>Bacillati</taxon>
        <taxon>Actinomycetota</taxon>
        <taxon>Actinomycetes</taxon>
        <taxon>Pseudonocardiales</taxon>
        <taxon>Pseudonocardiaceae</taxon>
        <taxon>Umezawaea</taxon>
    </lineage>
</organism>
<dbReference type="Proteomes" id="UP000239494">
    <property type="component" value="Unassembled WGS sequence"/>
</dbReference>
<reference evidence="1 2" key="1">
    <citation type="submission" date="2018-03" db="EMBL/GenBank/DDBJ databases">
        <title>Genomic Encyclopedia of Archaeal and Bacterial Type Strains, Phase II (KMG-II): from individual species to whole genera.</title>
        <authorList>
            <person name="Goeker M."/>
        </authorList>
    </citation>
    <scope>NUCLEOTIDE SEQUENCE [LARGE SCALE GENOMIC DNA]</scope>
    <source>
        <strain evidence="1 2">DSM 44720</strain>
    </source>
</reference>
<gene>
    <name evidence="1" type="ORF">CLV43_105464</name>
</gene>
<comment type="caution">
    <text evidence="1">The sequence shown here is derived from an EMBL/GenBank/DDBJ whole genome shotgun (WGS) entry which is preliminary data.</text>
</comment>
<dbReference type="AlphaFoldDB" id="A0A2T0T7R1"/>
<dbReference type="EMBL" id="PVTF01000005">
    <property type="protein sequence ID" value="PRY41706.1"/>
    <property type="molecule type" value="Genomic_DNA"/>
</dbReference>
<evidence type="ECO:0000313" key="2">
    <source>
        <dbReference type="Proteomes" id="UP000239494"/>
    </source>
</evidence>
<sequence length="1202" mass="133877">MPGGSGTSAGGFDGVVVNSSSTAFVPEGISVWELSVEKATKAKADSDYGKRLQGPNGEACAEVTYIQTILRPWTKAREWKNSRRQEGRWKDVRAYNLDSIHTWLESAPATTTWLADQLGKRVPGVISADDWWDNFWLPSTSVPLTTEIVLSGRDSASAELIDSLLPGRVITLGGGLRFDELRAFITAAVRTSTDTKSKSLRTRTLFVESIDSMSQLMRQNQPLVMVIADASWLSTVTVKAPHTVIVAALPGQTGAPDVPPVDSEAVTQQLVKVGVPDERAYVWGHLARRSLLALRRVLAVNQAQLTPGWAHSPSSAQRRLLLLGSWEGTNSNDRAIVTKMAGLAYDAVPDFVTSLTAASDIPFMGQFREQWHILAPEDSWTLLKTHITHDDLNLLRTTISEVFGTEQRVSFSVTLRRGLAQTLALLGAMGEDIRLPKGGTGKNFCRAIVAEFLASANNDPSYRHWSSLGDVLPLFAEAAPQEFIDALRRGLEGDEPLHRYMFQDVEPGEFGFTPSSTHNHVLWALQTIAWSEDHFLDVIEILAQLAAIDPGGQWSTRPNTTLQDMMSCWHPSTAASDSARRTGLRLIMRVQPEVGRHLLLALIPTGREIQSPTVKPEFRDWTRSVVVTRADIVSGVDYVVDMILDDLGSDINRHLALLTKFEALTPQRRVSFVEKLVALNSKATNDAVRGQIADAIRQKIARHREYADTQWALPESELTSLEQAGQTLAPTSTVWRSRWLFDSDVVELGDLSRRDDFASYETELSTRRADAVRAVIESGGVEAIAELTDHVSRPYFVGYFLLEQNSEFDQVMISWLREGQNRQQAARGYLRARLRCADDTIYDQLLSYAQDATAKAEILHVLGEPGKAWQKLSELDEDVKREYWAGFVYHGLGAEFSEVAHAAENLLDIGRIAAALDMIALYSNKVTSLEVAEIATRACEALLAQEISEPEMERLSAHDITSILSLLNLHKESLGTSRVAYIEWQLFPALGSHPQVSILHEALQEDPAFFAELVSRVYRATGEDRPTDEEDSPELQQRRILAERAYEVLNSWEQSPGIGVDGIVETELLNSWVNKAREYLRESGRPVTGDLMIGRALAYAPPDKGGLFPPRPIRDLLEDLRAKDIDRGLENGIVNLRGMTWRDMTHGGTQEWELAAGYRRDALKASEWPRTKKILTSLVEWYEDEARRQDDEAERVRRGLPD</sequence>